<dbReference type="Pfam" id="PF26604">
    <property type="entry name" value="CBU_0592"/>
    <property type="match status" value="1"/>
</dbReference>
<reference evidence="3 4" key="1">
    <citation type="submission" date="2017-08" db="EMBL/GenBank/DDBJ databases">
        <title>Complete Genome Sequence of Streptomyces formicae KY5, the formicamycin producer.</title>
        <authorList>
            <person name="Holmes N.A."/>
            <person name="Devine R."/>
            <person name="Qin Z."/>
            <person name="Seipke R.F."/>
            <person name="Wilkinson B."/>
            <person name="Hutchings M.I."/>
        </authorList>
    </citation>
    <scope>NUCLEOTIDE SEQUENCE [LARGE SCALE GENOMIC DNA]</scope>
    <source>
        <strain evidence="3 4">KY5</strain>
    </source>
</reference>
<feature type="transmembrane region" description="Helical" evidence="1">
    <location>
        <begin position="59"/>
        <end position="76"/>
    </location>
</feature>
<proteinExistence type="predicted"/>
<accession>A0A291QMQ8</accession>
<dbReference type="NCBIfam" id="NF047864">
    <property type="entry name" value="CBU_0592_membra"/>
    <property type="match status" value="1"/>
</dbReference>
<keyword evidence="4" id="KW-1185">Reference proteome</keyword>
<organism evidence="3 4">
    <name type="scientific">Streptomyces formicae</name>
    <dbReference type="NCBI Taxonomy" id="1616117"/>
    <lineage>
        <taxon>Bacteria</taxon>
        <taxon>Bacillati</taxon>
        <taxon>Actinomycetota</taxon>
        <taxon>Actinomycetes</taxon>
        <taxon>Kitasatosporales</taxon>
        <taxon>Streptomycetaceae</taxon>
        <taxon>Streptomyces</taxon>
    </lineage>
</organism>
<gene>
    <name evidence="3" type="ORF">KY5_7756c</name>
</gene>
<sequence>MIGGMWLTVQIVGSLLVLVAFVAVQADRMRTDAWSYLWLNATGSLLMAVDAVVEGDWGFLLLEGTWAVVSFWGLIAKSRGRATGAGH</sequence>
<feature type="domain" description="CBU-0592-like" evidence="2">
    <location>
        <begin position="9"/>
        <end position="77"/>
    </location>
</feature>
<evidence type="ECO:0000259" key="2">
    <source>
        <dbReference type="Pfam" id="PF26604"/>
    </source>
</evidence>
<dbReference type="KEGG" id="sfk:KY5_7756c"/>
<keyword evidence="1" id="KW-1133">Transmembrane helix</keyword>
<keyword evidence="1" id="KW-0472">Membrane</keyword>
<keyword evidence="1" id="KW-0812">Transmembrane</keyword>
<dbReference type="AlphaFoldDB" id="A0A291QMQ8"/>
<dbReference type="EMBL" id="CP022685">
    <property type="protein sequence ID" value="ATL32774.1"/>
    <property type="molecule type" value="Genomic_DNA"/>
</dbReference>
<protein>
    <recommendedName>
        <fullName evidence="2">CBU-0592-like domain-containing protein</fullName>
    </recommendedName>
</protein>
<name>A0A291QMQ8_9ACTN</name>
<evidence type="ECO:0000313" key="3">
    <source>
        <dbReference type="EMBL" id="ATL32774.1"/>
    </source>
</evidence>
<dbReference type="Proteomes" id="UP000221011">
    <property type="component" value="Chromosome"/>
</dbReference>
<dbReference type="RefSeq" id="WP_234363086.1">
    <property type="nucleotide sequence ID" value="NZ_CP022685.1"/>
</dbReference>
<feature type="transmembrane region" description="Helical" evidence="1">
    <location>
        <begin position="6"/>
        <end position="24"/>
    </location>
</feature>
<feature type="transmembrane region" description="Helical" evidence="1">
    <location>
        <begin position="36"/>
        <end position="53"/>
    </location>
</feature>
<dbReference type="InterPro" id="IPR058058">
    <property type="entry name" value="CBU_0592-like"/>
</dbReference>
<evidence type="ECO:0000313" key="4">
    <source>
        <dbReference type="Proteomes" id="UP000221011"/>
    </source>
</evidence>
<evidence type="ECO:0000256" key="1">
    <source>
        <dbReference type="SAM" id="Phobius"/>
    </source>
</evidence>